<dbReference type="GO" id="GO:0043529">
    <property type="term" value="C:GET complex"/>
    <property type="evidence" value="ECO:0007669"/>
    <property type="project" value="TreeGrafter"/>
</dbReference>
<keyword evidence="12" id="KW-1185">Reference proteome</keyword>
<protein>
    <recommendedName>
        <fullName evidence="3">Guided entry of tail-anchored proteins factor 1</fullName>
    </recommendedName>
    <alternativeName>
        <fullName evidence="8">Tail-anchored protein insertion receptor WRB</fullName>
    </alternativeName>
    <alternativeName>
        <fullName evidence="9">Tryptophan-rich basic protein</fullName>
    </alternativeName>
</protein>
<dbReference type="InterPro" id="IPR029012">
    <property type="entry name" value="Helix_hairpin_bin_sf"/>
</dbReference>
<dbReference type="InterPro" id="IPR028945">
    <property type="entry name" value="Get1"/>
</dbReference>
<feature type="transmembrane region" description="Helical" evidence="10">
    <location>
        <begin position="6"/>
        <end position="32"/>
    </location>
</feature>
<evidence type="ECO:0000256" key="9">
    <source>
        <dbReference type="ARBA" id="ARBA00033006"/>
    </source>
</evidence>
<dbReference type="Gene3D" id="1.10.287.660">
    <property type="entry name" value="Helix hairpin bin"/>
    <property type="match status" value="1"/>
</dbReference>
<dbReference type="GO" id="GO:0043495">
    <property type="term" value="F:protein-membrane adaptor activity"/>
    <property type="evidence" value="ECO:0007669"/>
    <property type="project" value="TreeGrafter"/>
</dbReference>
<organism evidence="11 12">
    <name type="scientific">Cinara cedri</name>
    <dbReference type="NCBI Taxonomy" id="506608"/>
    <lineage>
        <taxon>Eukaryota</taxon>
        <taxon>Metazoa</taxon>
        <taxon>Ecdysozoa</taxon>
        <taxon>Arthropoda</taxon>
        <taxon>Hexapoda</taxon>
        <taxon>Insecta</taxon>
        <taxon>Pterygota</taxon>
        <taxon>Neoptera</taxon>
        <taxon>Paraneoptera</taxon>
        <taxon>Hemiptera</taxon>
        <taxon>Sternorrhyncha</taxon>
        <taxon>Aphidomorpha</taxon>
        <taxon>Aphidoidea</taxon>
        <taxon>Aphididae</taxon>
        <taxon>Lachninae</taxon>
        <taxon>Cinara</taxon>
    </lineage>
</organism>
<dbReference type="GO" id="GO:0005789">
    <property type="term" value="C:endoplasmic reticulum membrane"/>
    <property type="evidence" value="ECO:0007669"/>
    <property type="project" value="UniProtKB-SubCell"/>
</dbReference>
<reference evidence="11 12" key="1">
    <citation type="submission" date="2019-08" db="EMBL/GenBank/DDBJ databases">
        <authorList>
            <person name="Alioto T."/>
            <person name="Alioto T."/>
            <person name="Gomez Garrido J."/>
        </authorList>
    </citation>
    <scope>NUCLEOTIDE SEQUENCE [LARGE SCALE GENOMIC DNA]</scope>
</reference>
<dbReference type="EMBL" id="CABPRJ010000008">
    <property type="protein sequence ID" value="VVC25007.1"/>
    <property type="molecule type" value="Genomic_DNA"/>
</dbReference>
<evidence type="ECO:0000256" key="3">
    <source>
        <dbReference type="ARBA" id="ARBA00017951"/>
    </source>
</evidence>
<evidence type="ECO:0000256" key="8">
    <source>
        <dbReference type="ARBA" id="ARBA00032437"/>
    </source>
</evidence>
<dbReference type="GO" id="GO:0071816">
    <property type="term" value="P:tail-anchored membrane protein insertion into ER membrane"/>
    <property type="evidence" value="ECO:0007669"/>
    <property type="project" value="InterPro"/>
</dbReference>
<evidence type="ECO:0000256" key="7">
    <source>
        <dbReference type="ARBA" id="ARBA00023136"/>
    </source>
</evidence>
<accession>A0A5E4M6J9</accession>
<comment type="similarity">
    <text evidence="2">Belongs to the WRB/GET1 family.</text>
</comment>
<evidence type="ECO:0000256" key="1">
    <source>
        <dbReference type="ARBA" id="ARBA00004477"/>
    </source>
</evidence>
<proteinExistence type="inferred from homology"/>
<keyword evidence="7 10" id="KW-0472">Membrane</keyword>
<evidence type="ECO:0000256" key="2">
    <source>
        <dbReference type="ARBA" id="ARBA00010799"/>
    </source>
</evidence>
<evidence type="ECO:0000313" key="12">
    <source>
        <dbReference type="Proteomes" id="UP000325440"/>
    </source>
</evidence>
<evidence type="ECO:0000256" key="5">
    <source>
        <dbReference type="ARBA" id="ARBA00022824"/>
    </source>
</evidence>
<dbReference type="PANTHER" id="PTHR42650">
    <property type="entry name" value="TAIL-ANCHORED PROTEIN INSERTION RECEPTOR WRB"/>
    <property type="match status" value="1"/>
</dbReference>
<evidence type="ECO:0000256" key="6">
    <source>
        <dbReference type="ARBA" id="ARBA00022989"/>
    </source>
</evidence>
<name>A0A5E4M6J9_9HEMI</name>
<evidence type="ECO:0000256" key="4">
    <source>
        <dbReference type="ARBA" id="ARBA00022692"/>
    </source>
</evidence>
<dbReference type="PANTHER" id="PTHR42650:SF1">
    <property type="entry name" value="GUIDED ENTRY OF TAIL-ANCHORED PROTEINS FACTOR 1"/>
    <property type="match status" value="1"/>
</dbReference>
<keyword evidence="6 10" id="KW-1133">Transmembrane helix</keyword>
<keyword evidence="5" id="KW-0256">Endoplasmic reticulum</keyword>
<evidence type="ECO:0000313" key="11">
    <source>
        <dbReference type="EMBL" id="VVC25007.1"/>
    </source>
</evidence>
<dbReference type="OrthoDB" id="69461at2759"/>
<feature type="transmembrane region" description="Helical" evidence="10">
    <location>
        <begin position="89"/>
        <end position="109"/>
    </location>
</feature>
<dbReference type="Proteomes" id="UP000325440">
    <property type="component" value="Unassembled WGS sequence"/>
</dbReference>
<comment type="subcellular location">
    <subcellularLocation>
        <location evidence="1">Endoplasmic reticulum membrane</location>
        <topology evidence="1">Multi-pass membrane protein</topology>
    </subcellularLocation>
</comment>
<feature type="transmembrane region" description="Helical" evidence="10">
    <location>
        <begin position="129"/>
        <end position="149"/>
    </location>
</feature>
<evidence type="ECO:0000256" key="10">
    <source>
        <dbReference type="SAM" id="Phobius"/>
    </source>
</evidence>
<sequence length="210" mass="25033">MDLLFWSIIFSYLNFLSIKFTPKLISLFLYYYNGEQKIKSEILLLEKEQSKISIVKEFAKHAKLQRKINMLIKQMEYNFQKNVSRNMKIKMTCTLILYFFSVVSNYIFISKYRYEIVLDQLPSEWFSPFSWLISWPLSKVGTMSFFFWFCCTNYVAQATVNGSLVLRKLKSILLCSTKMDFLNDVVQVNGRQPKQLTWVKDTHMNEQVTF</sequence>
<keyword evidence="4 10" id="KW-0812">Transmembrane</keyword>
<dbReference type="Pfam" id="PF04420">
    <property type="entry name" value="CHD5"/>
    <property type="match status" value="1"/>
</dbReference>
<gene>
    <name evidence="11" type="ORF">CINCED_3A014541</name>
</gene>
<dbReference type="AlphaFoldDB" id="A0A5E4M6J9"/>